<name>A0ABV6YWT8_UNCC1</name>
<reference evidence="3 4" key="1">
    <citation type="submission" date="2024-09" db="EMBL/GenBank/DDBJ databases">
        <title>Laminarin stimulates single cell rates of sulfate reduction while oxygen inhibits transcriptomic activity in coastal marine sediment.</title>
        <authorList>
            <person name="Lindsay M."/>
            <person name="Orcutt B."/>
            <person name="Emerson D."/>
            <person name="Stepanauskas R."/>
            <person name="D'Angelo T."/>
        </authorList>
    </citation>
    <scope>NUCLEOTIDE SEQUENCE [LARGE SCALE GENOMIC DNA]</scope>
    <source>
        <strain evidence="3">SAG AM-311-K15</strain>
    </source>
</reference>
<dbReference type="InterPro" id="IPR002489">
    <property type="entry name" value="Glu_synth_asu_C"/>
</dbReference>
<keyword evidence="4" id="KW-1185">Reference proteome</keyword>
<evidence type="ECO:0000313" key="4">
    <source>
        <dbReference type="Proteomes" id="UP001594351"/>
    </source>
</evidence>
<evidence type="ECO:0000259" key="2">
    <source>
        <dbReference type="Pfam" id="PF01493"/>
    </source>
</evidence>
<accession>A0ABV6YWT8</accession>
<feature type="domain" description="Glutamate synthase alpha subunit C-terminal" evidence="2">
    <location>
        <begin position="228"/>
        <end position="380"/>
    </location>
</feature>
<sequence length="451" mass="50108">MSARENKSYHFSKSFQSNPRRLRDMISPPARKLAAPGQILNEPPSPFSTEDEVHVSFRKELRLWGELAEKPKEQQWALKLRTDLKNEALSDFMAAVNRATLEIGSLSVLRVLTFLLDRRWDIGFLKRSQVVALLNKQIGSVLDALPDVEEIAQTDVVRVNYQNAWSKTLPDSPHQRAILVINSLGFPAEGSQAVSRLLVQGYQKGWRKFITYNCRGDRFIGCGLGPNTDRVRIDVYGSSGDYLGSGMDGGQIIVHGAAQDQVGQILTAGKIVIFGDVGQTFLYGAKGGEAYVMGNAAGRPLINAVGRIRAIINGTCLDYCAESFMAGRELDDGFVIINGITFDRQGAVIGLETKYPGNNLFSMASGGACYLNDPYRTVKTTQLNGAVFIPFRQKDWNVIIDYLRFNEMLFGLSIRHDLLLVDGVLKWPKEVFRKVVASPKLKNLDWSTLPD</sequence>
<dbReference type="InterPro" id="IPR036485">
    <property type="entry name" value="Glu_synth_asu_C_sf"/>
</dbReference>
<dbReference type="CDD" id="cd00504">
    <property type="entry name" value="GXGXG"/>
    <property type="match status" value="1"/>
</dbReference>
<dbReference type="Pfam" id="PF01493">
    <property type="entry name" value="GXGXG"/>
    <property type="match status" value="1"/>
</dbReference>
<proteinExistence type="predicted"/>
<gene>
    <name evidence="3" type="ORF">ACFL27_10840</name>
</gene>
<dbReference type="EMBL" id="JBHPBY010000116">
    <property type="protein sequence ID" value="MFC1850677.1"/>
    <property type="molecule type" value="Genomic_DNA"/>
</dbReference>
<feature type="compositionally biased region" description="Polar residues" evidence="1">
    <location>
        <begin position="9"/>
        <end position="19"/>
    </location>
</feature>
<organism evidence="3 4">
    <name type="scientific">candidate division CSSED10-310 bacterium</name>
    <dbReference type="NCBI Taxonomy" id="2855610"/>
    <lineage>
        <taxon>Bacteria</taxon>
        <taxon>Bacteria division CSSED10-310</taxon>
    </lineage>
</organism>
<feature type="region of interest" description="Disordered" evidence="1">
    <location>
        <begin position="1"/>
        <end position="28"/>
    </location>
</feature>
<dbReference type="PANTHER" id="PTHR39673:SF5">
    <property type="entry name" value="TUNGSTEN-CONTAINING FORMYLMETHANOFURAN DEHYDROGENASE 2 SUBUNIT C"/>
    <property type="match status" value="1"/>
</dbReference>
<dbReference type="PANTHER" id="PTHR39673">
    <property type="entry name" value="TUNGSTEN FORMYLMETHANOFURAN DEHYDROGENASE, SUBUNIT C (FWDC)"/>
    <property type="match status" value="1"/>
</dbReference>
<dbReference type="SUPFAM" id="SSF69336">
    <property type="entry name" value="Alpha subunit of glutamate synthase, C-terminal domain"/>
    <property type="match status" value="1"/>
</dbReference>
<evidence type="ECO:0000256" key="1">
    <source>
        <dbReference type="SAM" id="MobiDB-lite"/>
    </source>
</evidence>
<dbReference type="Gene3D" id="2.160.20.60">
    <property type="entry name" value="Glutamate synthase, alpha subunit, C-terminal domain"/>
    <property type="match status" value="1"/>
</dbReference>
<dbReference type="Proteomes" id="UP001594351">
    <property type="component" value="Unassembled WGS sequence"/>
</dbReference>
<evidence type="ECO:0000313" key="3">
    <source>
        <dbReference type="EMBL" id="MFC1850677.1"/>
    </source>
</evidence>
<comment type="caution">
    <text evidence="3">The sequence shown here is derived from an EMBL/GenBank/DDBJ whole genome shotgun (WGS) entry which is preliminary data.</text>
</comment>
<protein>
    <recommendedName>
        <fullName evidence="2">Glutamate synthase alpha subunit C-terminal domain-containing protein</fullName>
    </recommendedName>
</protein>